<reference evidence="8 9" key="1">
    <citation type="submission" date="2020-08" db="EMBL/GenBank/DDBJ databases">
        <title>The Agave Microbiome: Exploring the role of microbial communities in plant adaptations to desert environments.</title>
        <authorList>
            <person name="Partida-Martinez L.P."/>
        </authorList>
    </citation>
    <scope>NUCLEOTIDE SEQUENCE [LARGE SCALE GENOMIC DNA]</scope>
    <source>
        <strain evidence="8 9">AS2.23</strain>
    </source>
</reference>
<sequence length="347" mass="34922">MKAVTVHAPGDLRVEEVDAPEPAPGEVLVRIVYGGICGSDLHYAADGRNGAYVVTEPLVLGHEVVGVVDRAGPDTPAAPPAGTRVAVHPATPCAPAGAATPTGLHLRPGGTYLGSASTHPHTQGGFTGLLAVGVERLRELPAALPLRRAVLAEPLAVALHAVGRLEGRVAGARVLVSGAGPIGVLAVAALKRAGAAHVTAADLQELPLRVATAVGADEVVDLSRGGSLPEAGFDVVVEAAGVVPSLLAAIRAVRPGGSILQLGILPAGPQPVPVGELLSKEVALFGTQRFDTELDAAVELLAADDSLDAVVTDVFGIEDAAAAFARARDSANSSKTVLRITPDPDDA</sequence>
<evidence type="ECO:0000256" key="2">
    <source>
        <dbReference type="ARBA" id="ARBA00008072"/>
    </source>
</evidence>
<comment type="similarity">
    <text evidence="2">Belongs to the zinc-containing alcohol dehydrogenase family.</text>
</comment>
<evidence type="ECO:0000256" key="5">
    <source>
        <dbReference type="ARBA" id="ARBA00023002"/>
    </source>
</evidence>
<dbReference type="Pfam" id="PF08240">
    <property type="entry name" value="ADH_N"/>
    <property type="match status" value="1"/>
</dbReference>
<dbReference type="GO" id="GO:0046872">
    <property type="term" value="F:metal ion binding"/>
    <property type="evidence" value="ECO:0007669"/>
    <property type="project" value="UniProtKB-KW"/>
</dbReference>
<dbReference type="PANTHER" id="PTHR43161">
    <property type="entry name" value="SORBITOL DEHYDROGENASE"/>
    <property type="match status" value="1"/>
</dbReference>
<dbReference type="InterPro" id="IPR011032">
    <property type="entry name" value="GroES-like_sf"/>
</dbReference>
<dbReference type="Pfam" id="PF00107">
    <property type="entry name" value="ADH_zinc_N"/>
    <property type="match status" value="1"/>
</dbReference>
<evidence type="ECO:0000313" key="9">
    <source>
        <dbReference type="Proteomes" id="UP000533269"/>
    </source>
</evidence>
<evidence type="ECO:0000313" key="8">
    <source>
        <dbReference type="EMBL" id="MBB2900503.1"/>
    </source>
</evidence>
<keyword evidence="3" id="KW-0479">Metal-binding</keyword>
<feature type="domain" description="Alcohol dehydrogenase-like N-terminal" evidence="7">
    <location>
        <begin position="24"/>
        <end position="131"/>
    </location>
</feature>
<evidence type="ECO:0000256" key="3">
    <source>
        <dbReference type="ARBA" id="ARBA00022723"/>
    </source>
</evidence>
<keyword evidence="4" id="KW-0862">Zinc</keyword>
<gene>
    <name evidence="8" type="ORF">FHR75_001291</name>
</gene>
<evidence type="ECO:0000256" key="4">
    <source>
        <dbReference type="ARBA" id="ARBA00022833"/>
    </source>
</evidence>
<accession>A0A7W4TKC9</accession>
<organism evidence="8 9">
    <name type="scientific">Kineococcus radiotolerans</name>
    <dbReference type="NCBI Taxonomy" id="131568"/>
    <lineage>
        <taxon>Bacteria</taxon>
        <taxon>Bacillati</taxon>
        <taxon>Actinomycetota</taxon>
        <taxon>Actinomycetes</taxon>
        <taxon>Kineosporiales</taxon>
        <taxon>Kineosporiaceae</taxon>
        <taxon>Kineococcus</taxon>
    </lineage>
</organism>
<dbReference type="Proteomes" id="UP000533269">
    <property type="component" value="Unassembled WGS sequence"/>
</dbReference>
<dbReference type="SUPFAM" id="SSF51735">
    <property type="entry name" value="NAD(P)-binding Rossmann-fold domains"/>
    <property type="match status" value="1"/>
</dbReference>
<dbReference type="PANTHER" id="PTHR43161:SF9">
    <property type="entry name" value="SORBITOL DEHYDROGENASE"/>
    <property type="match status" value="1"/>
</dbReference>
<evidence type="ECO:0000259" key="7">
    <source>
        <dbReference type="Pfam" id="PF08240"/>
    </source>
</evidence>
<dbReference type="GO" id="GO:0016491">
    <property type="term" value="F:oxidoreductase activity"/>
    <property type="evidence" value="ECO:0007669"/>
    <property type="project" value="UniProtKB-KW"/>
</dbReference>
<dbReference type="Gene3D" id="3.40.50.720">
    <property type="entry name" value="NAD(P)-binding Rossmann-like Domain"/>
    <property type="match status" value="1"/>
</dbReference>
<reference evidence="8 9" key="2">
    <citation type="submission" date="2020-08" db="EMBL/GenBank/DDBJ databases">
        <authorList>
            <person name="Partida-Martinez L."/>
            <person name="Huntemann M."/>
            <person name="Clum A."/>
            <person name="Wang J."/>
            <person name="Palaniappan K."/>
            <person name="Ritter S."/>
            <person name="Chen I.-M."/>
            <person name="Stamatis D."/>
            <person name="Reddy T."/>
            <person name="O'Malley R."/>
            <person name="Daum C."/>
            <person name="Shapiro N."/>
            <person name="Ivanova N."/>
            <person name="Kyrpides N."/>
            <person name="Woyke T."/>
        </authorList>
    </citation>
    <scope>NUCLEOTIDE SEQUENCE [LARGE SCALE GENOMIC DNA]</scope>
    <source>
        <strain evidence="8 9">AS2.23</strain>
    </source>
</reference>
<name>A0A7W4TKC9_KINRA</name>
<feature type="domain" description="Alcohol dehydrogenase-like C-terminal" evidence="6">
    <location>
        <begin position="181"/>
        <end position="302"/>
    </location>
</feature>
<dbReference type="CDD" id="cd08232">
    <property type="entry name" value="idonate-5-DH"/>
    <property type="match status" value="1"/>
</dbReference>
<dbReference type="InterPro" id="IPR036291">
    <property type="entry name" value="NAD(P)-bd_dom_sf"/>
</dbReference>
<evidence type="ECO:0000256" key="1">
    <source>
        <dbReference type="ARBA" id="ARBA00001947"/>
    </source>
</evidence>
<evidence type="ECO:0000259" key="6">
    <source>
        <dbReference type="Pfam" id="PF00107"/>
    </source>
</evidence>
<dbReference type="Gene3D" id="3.90.180.10">
    <property type="entry name" value="Medium-chain alcohol dehydrogenases, catalytic domain"/>
    <property type="match status" value="1"/>
</dbReference>
<dbReference type="AlphaFoldDB" id="A0A7W4TKC9"/>
<dbReference type="InterPro" id="IPR013154">
    <property type="entry name" value="ADH-like_N"/>
</dbReference>
<keyword evidence="5" id="KW-0560">Oxidoreductase</keyword>
<comment type="caution">
    <text evidence="8">The sequence shown here is derived from an EMBL/GenBank/DDBJ whole genome shotgun (WGS) entry which is preliminary data.</text>
</comment>
<comment type="cofactor">
    <cofactor evidence="1">
        <name>Zn(2+)</name>
        <dbReference type="ChEBI" id="CHEBI:29105"/>
    </cofactor>
</comment>
<dbReference type="SUPFAM" id="SSF50129">
    <property type="entry name" value="GroES-like"/>
    <property type="match status" value="1"/>
</dbReference>
<proteinExistence type="inferred from homology"/>
<dbReference type="RefSeq" id="WP_183390729.1">
    <property type="nucleotide sequence ID" value="NZ_JACHVY010000001.1"/>
</dbReference>
<dbReference type="EMBL" id="JACHVY010000001">
    <property type="protein sequence ID" value="MBB2900503.1"/>
    <property type="molecule type" value="Genomic_DNA"/>
</dbReference>
<protein>
    <submittedName>
        <fullName evidence="8">Threonine dehydrogenase-like Zn-dependent dehydrogenase</fullName>
    </submittedName>
</protein>
<dbReference type="InterPro" id="IPR013149">
    <property type="entry name" value="ADH-like_C"/>
</dbReference>